<dbReference type="SUPFAM" id="SSF53850">
    <property type="entry name" value="Periplasmic binding protein-like II"/>
    <property type="match status" value="1"/>
</dbReference>
<dbReference type="Pfam" id="PF00126">
    <property type="entry name" value="HTH_1"/>
    <property type="match status" value="1"/>
</dbReference>
<organism evidence="6 7">
    <name type="scientific">Photobacterium frigidiphilum</name>
    <dbReference type="NCBI Taxonomy" id="264736"/>
    <lineage>
        <taxon>Bacteria</taxon>
        <taxon>Pseudomonadati</taxon>
        <taxon>Pseudomonadota</taxon>
        <taxon>Gammaproteobacteria</taxon>
        <taxon>Vibrionales</taxon>
        <taxon>Vibrionaceae</taxon>
        <taxon>Photobacterium</taxon>
    </lineage>
</organism>
<dbReference type="Proteomes" id="UP000240987">
    <property type="component" value="Unassembled WGS sequence"/>
</dbReference>
<gene>
    <name evidence="6" type="ORF">C9J12_22810</name>
</gene>
<reference evidence="6 7" key="1">
    <citation type="submission" date="2018-01" db="EMBL/GenBank/DDBJ databases">
        <title>Whole genome sequencing of Histamine producing bacteria.</title>
        <authorList>
            <person name="Butler K."/>
        </authorList>
    </citation>
    <scope>NUCLEOTIDE SEQUENCE [LARGE SCALE GENOMIC DNA]</scope>
    <source>
        <strain evidence="6 7">JCM 12947</strain>
    </source>
</reference>
<keyword evidence="3" id="KW-0238">DNA-binding</keyword>
<protein>
    <submittedName>
        <fullName evidence="6">LysR family transcriptional regulator</fullName>
    </submittedName>
</protein>
<dbReference type="InterPro" id="IPR036388">
    <property type="entry name" value="WH-like_DNA-bd_sf"/>
</dbReference>
<proteinExistence type="inferred from homology"/>
<dbReference type="Pfam" id="PF03466">
    <property type="entry name" value="LysR_substrate"/>
    <property type="match status" value="1"/>
</dbReference>
<comment type="caution">
    <text evidence="6">The sequence shown here is derived from an EMBL/GenBank/DDBJ whole genome shotgun (WGS) entry which is preliminary data.</text>
</comment>
<evidence type="ECO:0000256" key="1">
    <source>
        <dbReference type="ARBA" id="ARBA00009437"/>
    </source>
</evidence>
<accession>A0A2T3J999</accession>
<dbReference type="InterPro" id="IPR005119">
    <property type="entry name" value="LysR_subst-bd"/>
</dbReference>
<evidence type="ECO:0000313" key="7">
    <source>
        <dbReference type="Proteomes" id="UP000240987"/>
    </source>
</evidence>
<dbReference type="SUPFAM" id="SSF46785">
    <property type="entry name" value="Winged helix' DNA-binding domain"/>
    <property type="match status" value="1"/>
</dbReference>
<dbReference type="InterPro" id="IPR000847">
    <property type="entry name" value="LysR_HTH_N"/>
</dbReference>
<name>A0A2T3J999_9GAMM</name>
<evidence type="ECO:0000256" key="3">
    <source>
        <dbReference type="ARBA" id="ARBA00023125"/>
    </source>
</evidence>
<dbReference type="CDD" id="cd05466">
    <property type="entry name" value="PBP2_LTTR_substrate"/>
    <property type="match status" value="1"/>
</dbReference>
<dbReference type="GO" id="GO:0003700">
    <property type="term" value="F:DNA-binding transcription factor activity"/>
    <property type="evidence" value="ECO:0007669"/>
    <property type="project" value="InterPro"/>
</dbReference>
<dbReference type="AlphaFoldDB" id="A0A2T3J999"/>
<dbReference type="Gene3D" id="1.10.10.10">
    <property type="entry name" value="Winged helix-like DNA-binding domain superfamily/Winged helix DNA-binding domain"/>
    <property type="match status" value="1"/>
</dbReference>
<dbReference type="PROSITE" id="PS50931">
    <property type="entry name" value="HTH_LYSR"/>
    <property type="match status" value="1"/>
</dbReference>
<dbReference type="RefSeq" id="WP_107244807.1">
    <property type="nucleotide sequence ID" value="NZ_JAKJUA010000031.1"/>
</dbReference>
<dbReference type="GO" id="GO:0000976">
    <property type="term" value="F:transcription cis-regulatory region binding"/>
    <property type="evidence" value="ECO:0007669"/>
    <property type="project" value="TreeGrafter"/>
</dbReference>
<dbReference type="PANTHER" id="PTHR30126">
    <property type="entry name" value="HTH-TYPE TRANSCRIPTIONAL REGULATOR"/>
    <property type="match status" value="1"/>
</dbReference>
<keyword evidence="4" id="KW-0804">Transcription</keyword>
<keyword evidence="2" id="KW-0805">Transcription regulation</keyword>
<evidence type="ECO:0000313" key="6">
    <source>
        <dbReference type="EMBL" id="PSU45398.1"/>
    </source>
</evidence>
<feature type="domain" description="HTH lysR-type" evidence="5">
    <location>
        <begin position="1"/>
        <end position="58"/>
    </location>
</feature>
<dbReference type="PANTHER" id="PTHR30126:SF91">
    <property type="entry name" value="LYSR FAMILY TRANSCRIPTIONAL REGULATOR"/>
    <property type="match status" value="1"/>
</dbReference>
<dbReference type="OrthoDB" id="9786526at2"/>
<keyword evidence="7" id="KW-1185">Reference proteome</keyword>
<dbReference type="Gene3D" id="3.40.190.290">
    <property type="match status" value="1"/>
</dbReference>
<evidence type="ECO:0000256" key="4">
    <source>
        <dbReference type="ARBA" id="ARBA00023163"/>
    </source>
</evidence>
<comment type="similarity">
    <text evidence="1">Belongs to the LysR transcriptional regulatory family.</text>
</comment>
<evidence type="ECO:0000259" key="5">
    <source>
        <dbReference type="PROSITE" id="PS50931"/>
    </source>
</evidence>
<dbReference type="EMBL" id="PYMJ01000031">
    <property type="protein sequence ID" value="PSU45398.1"/>
    <property type="molecule type" value="Genomic_DNA"/>
</dbReference>
<sequence length="298" mass="32894">MNIQHLKAFVLAHQLGSISAAARTMGKRQSQVSQWISDLEIDFGVTLLERTGNSIRLSAAGEELLPMMVHTVSQADKLTACASALSLEEPTLLRIGIDNYIPQSCLQAVWVKALQQLNVNLEVSTNSRKALLVGLDDGSLDITLLTEHTTLHYSDFDYCRLGCYRDVLVAGISHPLASESVVTADHLSAYRELIWTREAMTDDEEVGYSPTYATFTELASLVAVLQNSVGYAMLPYDQIAPYLATNQADQRLQVLSTDFEQAAMSRRVEAVWQHGLSQTEQGKLLLSLIKTEHALLVE</sequence>
<dbReference type="InterPro" id="IPR036390">
    <property type="entry name" value="WH_DNA-bd_sf"/>
</dbReference>
<evidence type="ECO:0000256" key="2">
    <source>
        <dbReference type="ARBA" id="ARBA00023015"/>
    </source>
</evidence>